<organism evidence="4">
    <name type="scientific">Melanopsichium pennsylvanicum 4</name>
    <dbReference type="NCBI Taxonomy" id="1398559"/>
    <lineage>
        <taxon>Eukaryota</taxon>
        <taxon>Fungi</taxon>
        <taxon>Dikarya</taxon>
        <taxon>Basidiomycota</taxon>
        <taxon>Ustilaginomycotina</taxon>
        <taxon>Ustilaginomycetes</taxon>
        <taxon>Ustilaginales</taxon>
        <taxon>Ustilaginaceae</taxon>
        <taxon>Melanopsichium</taxon>
    </lineage>
</organism>
<dbReference type="AlphaFoldDB" id="A0A077QRR7"/>
<feature type="compositionally biased region" description="Low complexity" evidence="1">
    <location>
        <begin position="19"/>
        <end position="52"/>
    </location>
</feature>
<feature type="region of interest" description="Disordered" evidence="1">
    <location>
        <begin position="137"/>
        <end position="159"/>
    </location>
</feature>
<dbReference type="CDD" id="cd06587">
    <property type="entry name" value="VOC"/>
    <property type="match status" value="1"/>
</dbReference>
<sequence length="584" mass="63669">MKERNSSLFAKLSLRSKRLAATSSSSSSHRSVNSPTTTPETETPTSFSGPSEYGLGYSSINHECAPSYDDRRTSRALLSRPIELDPYTESCITERAERPTISMSRRNTRNTLTYEHQDALFVSILPETAPNRAVQSTVRARSGTSSPEPATLAASRPQSPFAMSSTVSKSLIGSPPMIISARKCQSVHDFEVMHPPSFAAVDQTIVTASPNGPYYAVGRGWKKGIYATKEEAECQTRNFPGPRLQIFEDRAAAKNFIANSRRFVPQASHQDQSHNDEFVERTRIFKGLDPNSELAKRRAVTMSAERKEAQRKSRVHTAMQSPALRQDANNLNSPPLSLRSFISDVVSVSPMEEIKGFGSFRTPIPLLSMSLLPVKHLASSIAFYTKVLGFTCVSQTVNIQAILSSSSASICLRTVDQAPPSSTGANVSRLSMIRTSSGDRLNPHVLGCPALPTICVGHADDAEAVSLPPTPESISLSCMEPEPLDLPSTTLPLRSAASTLSGATVLIEYSGALESMHSLLSARFNEWRLERSKAAQRTTDSARVLTGVQQTLWDAQELHLCDLDGHRIIYTTPFPRASPCASLI</sequence>
<dbReference type="SUPFAM" id="SSF54593">
    <property type="entry name" value="Glyoxalase/Bleomycin resistance protein/Dihydroxybiphenyl dioxygenase"/>
    <property type="match status" value="1"/>
</dbReference>
<dbReference type="EMBL" id="HG529531">
    <property type="protein sequence ID" value="CDI52195.1"/>
    <property type="molecule type" value="Genomic_DNA"/>
</dbReference>
<feature type="domain" description="Glyoxalase/fosfomycin resistance/dioxygenase" evidence="2">
    <location>
        <begin position="371"/>
        <end position="421"/>
    </location>
</feature>
<dbReference type="Pfam" id="PF00903">
    <property type="entry name" value="Glyoxalase"/>
    <property type="match status" value="1"/>
</dbReference>
<protein>
    <submittedName>
        <fullName evidence="4">Uncharacterized protein</fullName>
    </submittedName>
</protein>
<proteinExistence type="predicted"/>
<dbReference type="InterPro" id="IPR011320">
    <property type="entry name" value="RNase_H1_N"/>
</dbReference>
<dbReference type="Gene3D" id="3.40.970.10">
    <property type="entry name" value="Ribonuclease H1, N-terminal domain"/>
    <property type="match status" value="1"/>
</dbReference>
<reference evidence="4" key="1">
    <citation type="journal article" date="2014" name="Genome Biol. Evol.">
        <title>Gene Loss Rather Than Gene Gain Is Associated with a Host Jump from Monocots to Dicots in the Smut Fungus Melanopsichium pennsylvanicum.</title>
        <authorList>
            <person name="Sharma R."/>
            <person name="Mishra B."/>
            <person name="Runge F."/>
            <person name="Thines M."/>
        </authorList>
    </citation>
    <scope>NUCLEOTIDE SEQUENCE</scope>
    <source>
        <strain evidence="4">4</strain>
    </source>
</reference>
<evidence type="ECO:0000259" key="3">
    <source>
        <dbReference type="Pfam" id="PF01693"/>
    </source>
</evidence>
<dbReference type="Pfam" id="PF01693">
    <property type="entry name" value="Cauli_VI"/>
    <property type="match status" value="1"/>
</dbReference>
<feature type="region of interest" description="Disordered" evidence="1">
    <location>
        <begin position="18"/>
        <end position="52"/>
    </location>
</feature>
<feature type="domain" description="Ribonuclease H1 N-terminal" evidence="3">
    <location>
        <begin position="213"/>
        <end position="256"/>
    </location>
</feature>
<dbReference type="InterPro" id="IPR004360">
    <property type="entry name" value="Glyas_Fos-R_dOase_dom"/>
</dbReference>
<dbReference type="InterPro" id="IPR037056">
    <property type="entry name" value="RNase_H1_N_sf"/>
</dbReference>
<feature type="compositionally biased region" description="Polar residues" evidence="1">
    <location>
        <begin position="137"/>
        <end position="148"/>
    </location>
</feature>
<evidence type="ECO:0000259" key="2">
    <source>
        <dbReference type="Pfam" id="PF00903"/>
    </source>
</evidence>
<dbReference type="InterPro" id="IPR009027">
    <property type="entry name" value="Ribosomal_bL9/RNase_H1_N"/>
</dbReference>
<evidence type="ECO:0000313" key="4">
    <source>
        <dbReference type="EMBL" id="CDI52195.1"/>
    </source>
</evidence>
<accession>A0A077QRR7</accession>
<dbReference type="InterPro" id="IPR029068">
    <property type="entry name" value="Glyas_Bleomycin-R_OHBP_Dase"/>
</dbReference>
<dbReference type="SUPFAM" id="SSF55658">
    <property type="entry name" value="L9 N-domain-like"/>
    <property type="match status" value="1"/>
</dbReference>
<evidence type="ECO:0000256" key="1">
    <source>
        <dbReference type="SAM" id="MobiDB-lite"/>
    </source>
</evidence>
<name>A0A077QRR7_9BASI</name>